<dbReference type="KEGG" id="ptw:TUM18999_47960"/>
<dbReference type="GO" id="GO:0022900">
    <property type="term" value="P:electron transport chain"/>
    <property type="evidence" value="ECO:0007669"/>
    <property type="project" value="InterPro"/>
</dbReference>
<sequence>MNGRALVTLLALALAGTALLVALQLGLAPRIDEARQAAEERALLDLLPPGSYDNHPLREPVALPDAEALGRPAPGSAWRARREGQVVALLLPVTGQGYEGPIRLLLAIAPDGRLLRSKVLEHRETAGIGDRIEPSRSPWLASLDGVSLGNRPGEWRVRADGGGFDQIAGATLTSRAVLAATQQGLRYFDSHREHLLGAAP</sequence>
<evidence type="ECO:0000256" key="4">
    <source>
        <dbReference type="ARBA" id="ARBA00022643"/>
    </source>
</evidence>
<dbReference type="PIRSF" id="PIRSF006091">
    <property type="entry name" value="E_trnsport_RnfG"/>
    <property type="match status" value="1"/>
</dbReference>
<dbReference type="Proteomes" id="UP000509383">
    <property type="component" value="Chromosome"/>
</dbReference>
<dbReference type="AlphaFoldDB" id="A0A6J4EB05"/>
<dbReference type="InterPro" id="IPR010209">
    <property type="entry name" value="Ion_transpt_RnfG/RsxG"/>
</dbReference>
<dbReference type="EMBL" id="AP023189">
    <property type="protein sequence ID" value="BCG26605.1"/>
    <property type="molecule type" value="Genomic_DNA"/>
</dbReference>
<dbReference type="EMBL" id="BQKM01000001">
    <property type="protein sequence ID" value="GJN50660.1"/>
    <property type="molecule type" value="Genomic_DNA"/>
</dbReference>
<evidence type="ECO:0000313" key="9">
    <source>
        <dbReference type="Proteomes" id="UP000509383"/>
    </source>
</evidence>
<dbReference type="GO" id="GO:0010181">
    <property type="term" value="F:FMN binding"/>
    <property type="evidence" value="ECO:0007669"/>
    <property type="project" value="InterPro"/>
</dbReference>
<organism evidence="7 9">
    <name type="scientific">Pseudomonas tohonis</name>
    <dbReference type="NCBI Taxonomy" id="2725477"/>
    <lineage>
        <taxon>Bacteria</taxon>
        <taxon>Pseudomonadati</taxon>
        <taxon>Pseudomonadota</taxon>
        <taxon>Gammaproteobacteria</taxon>
        <taxon>Pseudomonadales</taxon>
        <taxon>Pseudomonadaceae</taxon>
        <taxon>Pseudomonas</taxon>
    </lineage>
</organism>
<proteinExistence type="predicted"/>
<dbReference type="PANTHER" id="PTHR36118">
    <property type="entry name" value="ION-TRANSLOCATING OXIDOREDUCTASE COMPLEX SUBUNIT G"/>
    <property type="match status" value="1"/>
</dbReference>
<keyword evidence="2" id="KW-0597">Phosphoprotein</keyword>
<evidence type="ECO:0000313" key="8">
    <source>
        <dbReference type="EMBL" id="GJN50660.1"/>
    </source>
</evidence>
<evidence type="ECO:0000313" key="7">
    <source>
        <dbReference type="EMBL" id="BCG26605.1"/>
    </source>
</evidence>
<evidence type="ECO:0000256" key="5">
    <source>
        <dbReference type="ARBA" id="ARBA00022982"/>
    </source>
</evidence>
<gene>
    <name evidence="7" type="ORF">TUM18999_47960</name>
    <name evidence="8" type="ORF">TUM20286_04120</name>
</gene>
<evidence type="ECO:0000259" key="6">
    <source>
        <dbReference type="SMART" id="SM00900"/>
    </source>
</evidence>
<reference evidence="7 9" key="1">
    <citation type="submission" date="2020-05" db="EMBL/GenBank/DDBJ databases">
        <title>Characterization of novel class B3 metallo-beta-lactamase from novel Pseudomonas species.</title>
        <authorList>
            <person name="Yamada K."/>
            <person name="Aoki K."/>
            <person name="Ishii Y."/>
        </authorList>
    </citation>
    <scope>NUCLEOTIDE SEQUENCE [LARGE SCALE GENOMIC DNA]</scope>
    <source>
        <strain evidence="7 9">TUM18999</strain>
        <strain evidence="8 10">TUM20286</strain>
    </source>
</reference>
<keyword evidence="4" id="KW-0288">FMN</keyword>
<keyword evidence="3" id="KW-0285">Flavoprotein</keyword>
<dbReference type="Proteomes" id="UP001054892">
    <property type="component" value="Unassembled WGS sequence"/>
</dbReference>
<dbReference type="PANTHER" id="PTHR36118:SF1">
    <property type="entry name" value="ION-TRANSLOCATING OXIDOREDUCTASE COMPLEX SUBUNIT G"/>
    <property type="match status" value="1"/>
</dbReference>
<protein>
    <submittedName>
        <fullName evidence="7">Electron transport complex subunit G</fullName>
    </submittedName>
</protein>
<keyword evidence="10" id="KW-1185">Reference proteome</keyword>
<dbReference type="NCBIfam" id="TIGR01947">
    <property type="entry name" value="rnfG"/>
    <property type="match status" value="1"/>
</dbReference>
<dbReference type="SMART" id="SM00900">
    <property type="entry name" value="FMN_bind"/>
    <property type="match status" value="1"/>
</dbReference>
<dbReference type="InterPro" id="IPR007329">
    <property type="entry name" value="FMN-bd"/>
</dbReference>
<evidence type="ECO:0000256" key="1">
    <source>
        <dbReference type="ARBA" id="ARBA00022448"/>
    </source>
</evidence>
<keyword evidence="5" id="KW-0249">Electron transport</keyword>
<evidence type="ECO:0000256" key="3">
    <source>
        <dbReference type="ARBA" id="ARBA00022630"/>
    </source>
</evidence>
<evidence type="ECO:0000256" key="2">
    <source>
        <dbReference type="ARBA" id="ARBA00022553"/>
    </source>
</evidence>
<evidence type="ECO:0000313" key="10">
    <source>
        <dbReference type="Proteomes" id="UP001054892"/>
    </source>
</evidence>
<dbReference type="GO" id="GO:0009055">
    <property type="term" value="F:electron transfer activity"/>
    <property type="evidence" value="ECO:0007669"/>
    <property type="project" value="InterPro"/>
</dbReference>
<dbReference type="Pfam" id="PF04205">
    <property type="entry name" value="FMN_bind"/>
    <property type="match status" value="1"/>
</dbReference>
<accession>A0A6J4EB05</accession>
<dbReference type="RefSeq" id="WP_173175976.1">
    <property type="nucleotide sequence ID" value="NZ_AP023189.1"/>
</dbReference>
<keyword evidence="1" id="KW-0813">Transport</keyword>
<feature type="domain" description="FMN-binding" evidence="6">
    <location>
        <begin position="97"/>
        <end position="188"/>
    </location>
</feature>
<name>A0A6J4EB05_9PSED</name>
<dbReference type="GO" id="GO:0005886">
    <property type="term" value="C:plasma membrane"/>
    <property type="evidence" value="ECO:0007669"/>
    <property type="project" value="InterPro"/>
</dbReference>